<feature type="domain" description="Cyclic nucleotide-binding" evidence="4">
    <location>
        <begin position="15"/>
        <end position="87"/>
    </location>
</feature>
<dbReference type="GeneID" id="99986087"/>
<dbReference type="InterPro" id="IPR000595">
    <property type="entry name" value="cNMP-bd_dom"/>
</dbReference>
<accession>A0A1I0NP85</accession>
<dbReference type="GO" id="GO:0003677">
    <property type="term" value="F:DNA binding"/>
    <property type="evidence" value="ECO:0007669"/>
    <property type="project" value="UniProtKB-KW"/>
</dbReference>
<dbReference type="InterPro" id="IPR036390">
    <property type="entry name" value="WH_DNA-bd_sf"/>
</dbReference>
<dbReference type="InterPro" id="IPR050397">
    <property type="entry name" value="Env_Response_Regulators"/>
</dbReference>
<evidence type="ECO:0000259" key="5">
    <source>
        <dbReference type="PROSITE" id="PS51063"/>
    </source>
</evidence>
<dbReference type="STRING" id="1267423.SAMN05216290_1358"/>
<evidence type="ECO:0000256" key="2">
    <source>
        <dbReference type="ARBA" id="ARBA00023125"/>
    </source>
</evidence>
<dbReference type="CDD" id="cd00038">
    <property type="entry name" value="CAP_ED"/>
    <property type="match status" value="1"/>
</dbReference>
<dbReference type="InterPro" id="IPR036388">
    <property type="entry name" value="WH-like_DNA-bd_sf"/>
</dbReference>
<gene>
    <name evidence="6" type="ORF">SAMN05216290_1358</name>
</gene>
<dbReference type="RefSeq" id="WP_090257747.1">
    <property type="nucleotide sequence ID" value="NZ_FOIR01000001.1"/>
</dbReference>
<evidence type="ECO:0000256" key="3">
    <source>
        <dbReference type="ARBA" id="ARBA00023163"/>
    </source>
</evidence>
<dbReference type="Pfam" id="PF00027">
    <property type="entry name" value="cNMP_binding"/>
    <property type="match status" value="1"/>
</dbReference>
<dbReference type="SMART" id="SM00100">
    <property type="entry name" value="cNMP"/>
    <property type="match status" value="1"/>
</dbReference>
<keyword evidence="2" id="KW-0238">DNA-binding</keyword>
<dbReference type="InterPro" id="IPR014710">
    <property type="entry name" value="RmlC-like_jellyroll"/>
</dbReference>
<dbReference type="GO" id="GO:0005829">
    <property type="term" value="C:cytosol"/>
    <property type="evidence" value="ECO:0007669"/>
    <property type="project" value="TreeGrafter"/>
</dbReference>
<dbReference type="EMBL" id="FOIR01000001">
    <property type="protein sequence ID" value="SEW03218.1"/>
    <property type="molecule type" value="Genomic_DNA"/>
</dbReference>
<protein>
    <submittedName>
        <fullName evidence="6">CRP/FNR family transcriptional regulator, anaerobic regulatory protein</fullName>
    </submittedName>
</protein>
<dbReference type="Gene3D" id="2.60.120.10">
    <property type="entry name" value="Jelly Rolls"/>
    <property type="match status" value="1"/>
</dbReference>
<dbReference type="AlphaFoldDB" id="A0A1I0NP85"/>
<dbReference type="PANTHER" id="PTHR24567">
    <property type="entry name" value="CRP FAMILY TRANSCRIPTIONAL REGULATORY PROTEIN"/>
    <property type="match status" value="1"/>
</dbReference>
<reference evidence="7" key="1">
    <citation type="submission" date="2016-10" db="EMBL/GenBank/DDBJ databases">
        <authorList>
            <person name="Varghese N."/>
            <person name="Submissions S."/>
        </authorList>
    </citation>
    <scope>NUCLEOTIDE SEQUENCE [LARGE SCALE GENOMIC DNA]</scope>
    <source>
        <strain evidence="7">CGMCC 1.12402</strain>
    </source>
</reference>
<keyword evidence="3" id="KW-0804">Transcription</keyword>
<keyword evidence="7" id="KW-1185">Reference proteome</keyword>
<dbReference type="CDD" id="cd00092">
    <property type="entry name" value="HTH_CRP"/>
    <property type="match status" value="1"/>
</dbReference>
<evidence type="ECO:0000313" key="7">
    <source>
        <dbReference type="Proteomes" id="UP000199437"/>
    </source>
</evidence>
<dbReference type="InterPro" id="IPR012318">
    <property type="entry name" value="HTH_CRP"/>
</dbReference>
<dbReference type="Pfam" id="PF13545">
    <property type="entry name" value="HTH_Crp_2"/>
    <property type="match status" value="1"/>
</dbReference>
<dbReference type="SUPFAM" id="SSF46785">
    <property type="entry name" value="Winged helix' DNA-binding domain"/>
    <property type="match status" value="1"/>
</dbReference>
<dbReference type="PANTHER" id="PTHR24567:SF74">
    <property type="entry name" value="HTH-TYPE TRANSCRIPTIONAL REGULATOR ARCR"/>
    <property type="match status" value="1"/>
</dbReference>
<feature type="domain" description="HTH crp-type" evidence="5">
    <location>
        <begin position="150"/>
        <end position="223"/>
    </location>
</feature>
<proteinExistence type="predicted"/>
<keyword evidence="1" id="KW-0805">Transcription regulation</keyword>
<evidence type="ECO:0000256" key="1">
    <source>
        <dbReference type="ARBA" id="ARBA00023015"/>
    </source>
</evidence>
<name>A0A1I0NP85_9BACT</name>
<dbReference type="GO" id="GO:0003700">
    <property type="term" value="F:DNA-binding transcription factor activity"/>
    <property type="evidence" value="ECO:0007669"/>
    <property type="project" value="TreeGrafter"/>
</dbReference>
<dbReference type="SUPFAM" id="SSF51206">
    <property type="entry name" value="cAMP-binding domain-like"/>
    <property type="match status" value="1"/>
</dbReference>
<evidence type="ECO:0000313" key="6">
    <source>
        <dbReference type="EMBL" id="SEW03218.1"/>
    </source>
</evidence>
<sequence length="227" mass="26619">MQREIKYWYLRNYDLFTQLTKEQVNDLCKTARFLRMKKGQTIYFANQDKKRMYFLINGKCKISEIDRMGNEMIKDIVLTGDLFGNLSGGGYGLTQEYAEVLSSEVIICMYEMPDFEMLMQKHPSLSYAFSQKMSDKLKRMEQRYANLVFKDVKERLKAFLHDWAQREGKSDVEGTVIRNYLTHQEIASLISSSRQTVTTLINELKLEGKVLYSRSRIVIPDVRRLAA</sequence>
<dbReference type="InterPro" id="IPR018490">
    <property type="entry name" value="cNMP-bd_dom_sf"/>
</dbReference>
<dbReference type="PROSITE" id="PS50042">
    <property type="entry name" value="CNMP_BINDING_3"/>
    <property type="match status" value="1"/>
</dbReference>
<dbReference type="Gene3D" id="1.10.10.10">
    <property type="entry name" value="Winged helix-like DNA-binding domain superfamily/Winged helix DNA-binding domain"/>
    <property type="match status" value="1"/>
</dbReference>
<dbReference type="OrthoDB" id="9788438at2"/>
<dbReference type="PROSITE" id="PS51063">
    <property type="entry name" value="HTH_CRP_2"/>
    <property type="match status" value="1"/>
</dbReference>
<evidence type="ECO:0000259" key="4">
    <source>
        <dbReference type="PROSITE" id="PS50042"/>
    </source>
</evidence>
<organism evidence="6 7">
    <name type="scientific">Roseivirga pacifica</name>
    <dbReference type="NCBI Taxonomy" id="1267423"/>
    <lineage>
        <taxon>Bacteria</taxon>
        <taxon>Pseudomonadati</taxon>
        <taxon>Bacteroidota</taxon>
        <taxon>Cytophagia</taxon>
        <taxon>Cytophagales</taxon>
        <taxon>Roseivirgaceae</taxon>
        <taxon>Roseivirga</taxon>
    </lineage>
</organism>
<dbReference type="SMART" id="SM00419">
    <property type="entry name" value="HTH_CRP"/>
    <property type="match status" value="1"/>
</dbReference>
<dbReference type="Proteomes" id="UP000199437">
    <property type="component" value="Unassembled WGS sequence"/>
</dbReference>